<dbReference type="Proteomes" id="UP000886595">
    <property type="component" value="Unassembled WGS sequence"/>
</dbReference>
<evidence type="ECO:0000313" key="4">
    <source>
        <dbReference type="EMBL" id="KAG2257721.1"/>
    </source>
</evidence>
<gene>
    <name evidence="4" type="ORF">Bca52824_077015</name>
</gene>
<dbReference type="GO" id="GO:0008270">
    <property type="term" value="F:zinc ion binding"/>
    <property type="evidence" value="ECO:0007669"/>
    <property type="project" value="UniProtKB-KW"/>
</dbReference>
<dbReference type="PROSITE" id="PS50158">
    <property type="entry name" value="ZF_CCHC"/>
    <property type="match status" value="1"/>
</dbReference>
<keyword evidence="5" id="KW-1185">Reference proteome</keyword>
<name>A0A8X7TZM4_BRACI</name>
<organism evidence="4 5">
    <name type="scientific">Brassica carinata</name>
    <name type="common">Ethiopian mustard</name>
    <name type="synonym">Abyssinian cabbage</name>
    <dbReference type="NCBI Taxonomy" id="52824"/>
    <lineage>
        <taxon>Eukaryota</taxon>
        <taxon>Viridiplantae</taxon>
        <taxon>Streptophyta</taxon>
        <taxon>Embryophyta</taxon>
        <taxon>Tracheophyta</taxon>
        <taxon>Spermatophyta</taxon>
        <taxon>Magnoliopsida</taxon>
        <taxon>eudicotyledons</taxon>
        <taxon>Gunneridae</taxon>
        <taxon>Pentapetalae</taxon>
        <taxon>rosids</taxon>
        <taxon>malvids</taxon>
        <taxon>Brassicales</taxon>
        <taxon>Brassicaceae</taxon>
        <taxon>Brassiceae</taxon>
        <taxon>Brassica</taxon>
    </lineage>
</organism>
<dbReference type="GO" id="GO:0003676">
    <property type="term" value="F:nucleic acid binding"/>
    <property type="evidence" value="ECO:0007669"/>
    <property type="project" value="InterPro"/>
</dbReference>
<evidence type="ECO:0000256" key="1">
    <source>
        <dbReference type="PROSITE-ProRule" id="PRU00047"/>
    </source>
</evidence>
<reference evidence="4 5" key="1">
    <citation type="submission" date="2020-02" db="EMBL/GenBank/DDBJ databases">
        <authorList>
            <person name="Ma Q."/>
            <person name="Huang Y."/>
            <person name="Song X."/>
            <person name="Pei D."/>
        </authorList>
    </citation>
    <scope>NUCLEOTIDE SEQUENCE [LARGE SCALE GENOMIC DNA]</scope>
    <source>
        <strain evidence="4">Sxm20200214</strain>
        <tissue evidence="4">Leaf</tissue>
    </source>
</reference>
<feature type="region of interest" description="Disordered" evidence="2">
    <location>
        <begin position="115"/>
        <end position="144"/>
    </location>
</feature>
<keyword evidence="1" id="KW-0862">Zinc</keyword>
<dbReference type="PANTHER" id="PTHR31286:SF181">
    <property type="entry name" value="ZINC KNUCKLE (CCHC-TYPE) FAMILY PROTEIN"/>
    <property type="match status" value="1"/>
</dbReference>
<feature type="domain" description="CCHC-type" evidence="3">
    <location>
        <begin position="71"/>
        <end position="85"/>
    </location>
</feature>
<evidence type="ECO:0000256" key="2">
    <source>
        <dbReference type="SAM" id="MobiDB-lite"/>
    </source>
</evidence>
<sequence length="597" mass="69256">MYSLDGISVVASVIGEPLHTEKARLDPYHFGETKVKIEITLDNDPPKLVEVRDIQGNSVRIKVDYPSLPPKCLNCGKYGHPLNRCLKPLIKRKKAYVQETSNQVRMVSTSTKISLNSDKVETEEISEEKPSKNKKSKRRSQKEEEDQALVQKAWRLLCPLIQPKPRVTLYLLNTKILQLMEEVDESDKLLDEEAEVEEIQDQHDFDPGDDDRLWFKHPKAVRRALRQRALWKASQLKTPPKNDFAFRTSKYVYVKIFAWNVRVGAFLETHVSEENAAQVAAGCLQGLCFDTNYSEVAGGRIWIVWDLALSVVVFQKSAQMVVCGIFDLDTQTSLTVGFVYAFNTEVQRRRLWDELKEISHHHLVRNNHFLILGDFNQILPASEHFSILPYDLPERGIDEFQVSLVQCDLKDLETQDPIIRKLDRALGNETWREVFPDVVAQFEALGESDHALCIVDLLTVTEIRKVSFKYLSFLSTHPQFVELKAVKQACRRLNRIGFGNIQQKTKLVMEELQEIQIRKKWRLLDSALQIFFKAKSRIRWLRDWDSNTKFFFKAVLAHQARNAIRYFIDGNDIKEKCCRNLMLQPLLQFLRLWVLIS</sequence>
<proteinExistence type="predicted"/>
<dbReference type="InterPro" id="IPR040256">
    <property type="entry name" value="At4g02000-like"/>
</dbReference>
<dbReference type="OrthoDB" id="1748011at2759"/>
<protein>
    <recommendedName>
        <fullName evidence="3">CCHC-type domain-containing protein</fullName>
    </recommendedName>
</protein>
<evidence type="ECO:0000259" key="3">
    <source>
        <dbReference type="PROSITE" id="PS50158"/>
    </source>
</evidence>
<dbReference type="SUPFAM" id="SSF56219">
    <property type="entry name" value="DNase I-like"/>
    <property type="match status" value="1"/>
</dbReference>
<accession>A0A8X7TZM4</accession>
<keyword evidence="1" id="KW-0863">Zinc-finger</keyword>
<dbReference type="EMBL" id="JAAMPC010000015">
    <property type="protein sequence ID" value="KAG2257721.1"/>
    <property type="molecule type" value="Genomic_DNA"/>
</dbReference>
<keyword evidence="1" id="KW-0479">Metal-binding</keyword>
<dbReference type="PANTHER" id="PTHR31286">
    <property type="entry name" value="GLYCINE-RICH CELL WALL STRUCTURAL PROTEIN 1.8-LIKE"/>
    <property type="match status" value="1"/>
</dbReference>
<evidence type="ECO:0000313" key="5">
    <source>
        <dbReference type="Proteomes" id="UP000886595"/>
    </source>
</evidence>
<dbReference type="AlphaFoldDB" id="A0A8X7TZM4"/>
<dbReference type="InterPro" id="IPR036691">
    <property type="entry name" value="Endo/exonu/phosph_ase_sf"/>
</dbReference>
<dbReference type="Gene3D" id="3.60.10.10">
    <property type="entry name" value="Endonuclease/exonuclease/phosphatase"/>
    <property type="match status" value="1"/>
</dbReference>
<comment type="caution">
    <text evidence="4">The sequence shown here is derived from an EMBL/GenBank/DDBJ whole genome shotgun (WGS) entry which is preliminary data.</text>
</comment>
<dbReference type="InterPro" id="IPR001878">
    <property type="entry name" value="Znf_CCHC"/>
</dbReference>
<feature type="compositionally biased region" description="Basic and acidic residues" evidence="2">
    <location>
        <begin position="118"/>
        <end position="131"/>
    </location>
</feature>